<name>A0A553HUE2_9PEZI</name>
<feature type="region of interest" description="Disordered" evidence="1">
    <location>
        <begin position="35"/>
        <end position="69"/>
    </location>
</feature>
<evidence type="ECO:0000313" key="3">
    <source>
        <dbReference type="EMBL" id="TRX91576.1"/>
    </source>
</evidence>
<keyword evidence="2" id="KW-0472">Membrane</keyword>
<dbReference type="EMBL" id="VFLP01000044">
    <property type="protein sequence ID" value="TRX91576.1"/>
    <property type="molecule type" value="Genomic_DNA"/>
</dbReference>
<gene>
    <name evidence="3" type="ORF">FHL15_007581</name>
</gene>
<sequence length="852" mass="94287">MPRFSRPQNRQALAPIPGHALRSHQSLDTLLMERTSTSQDREEASNASLARDSRDSSPGFHAVRPLQTPTRHAGSRRSLFVRLGNFIVITNILALVGLLISIGFISWLWFGNDEDAQRRRLILDGYVEIAVTLSSILIRTAVTTQATMVVAMLAALALESSGCGGVRLRDAPAMSIARYSNSGPLSVLLLFLGALKHKCNWPLGLILLTIYTSVASQFTSTLLLKDLGNGPIVDLPQSVSNAVGFGFDTWYKNNMTVLLQQGRNYWASPPASFPSFAEWSEDPKEELDSVKDTGPSLRAFLPIVSPEERTSLQTYNGTADVFDTRVFCSRPVVHFDKPDPESSGLVTGKLVHGNITDEMAKLLRLSKDRTSSFSISISTLQPGSFMFVQLSTAAGGIVSSLDPTNNSTTFGTLYSDEFGFWNANQSDTTWNVELGHTSLFLSRPPLPDDAFKAFHGEDIGISDNFPDYLSNKTPKLAVENGVWLEYPWNETDRSGGYKLTVCYDTLFAAVPSSPRIIHQQSFPIRASQASGASEPIIKWNATTTSFDTMDISKRYLPSPVGSNSSFRAQLDREPIDQHLRSLQGKWSPNALSLLSLSGDFPDSGEILYWYYDTSILGELNATETPMAPRKHPELLKAQLFDFIHDSIWLPFQYKNSSSTAFEIVAVCGKCPQIPDDSFNPAPESRTRVTLHPILSSIVNDVFEATDENPAVTWQALLTTVLSSAYYDWLPAFSRNDTMTITTVVERSQPQKYTGYAVIMATVALQIIISAVVLALFWKLTRFSLLDSAWLAVSQILSAETLPLLLDSTMTKDGDIRPPDGVRNEFKGEDDKGKREVWVRLRECDDGRITLRL</sequence>
<proteinExistence type="predicted"/>
<evidence type="ECO:0000256" key="1">
    <source>
        <dbReference type="SAM" id="MobiDB-lite"/>
    </source>
</evidence>
<feature type="transmembrane region" description="Helical" evidence="2">
    <location>
        <begin position="129"/>
        <end position="158"/>
    </location>
</feature>
<feature type="transmembrane region" description="Helical" evidence="2">
    <location>
        <begin position="201"/>
        <end position="224"/>
    </location>
</feature>
<feature type="transmembrane region" description="Helical" evidence="2">
    <location>
        <begin position="179"/>
        <end position="195"/>
    </location>
</feature>
<accession>A0A553HUE2</accession>
<evidence type="ECO:0000256" key="2">
    <source>
        <dbReference type="SAM" id="Phobius"/>
    </source>
</evidence>
<keyword evidence="4" id="KW-1185">Reference proteome</keyword>
<keyword evidence="2" id="KW-0812">Transmembrane</keyword>
<reference evidence="4" key="1">
    <citation type="submission" date="2019-06" db="EMBL/GenBank/DDBJ databases">
        <title>Draft genome sequence of the griseofulvin-producing fungus Xylaria cubensis strain G536.</title>
        <authorList>
            <person name="Mead M.E."/>
            <person name="Raja H.A."/>
            <person name="Steenwyk J.L."/>
            <person name="Knowles S.L."/>
            <person name="Oberlies N.H."/>
            <person name="Rokas A."/>
        </authorList>
    </citation>
    <scope>NUCLEOTIDE SEQUENCE [LARGE SCALE GENOMIC DNA]</scope>
    <source>
        <strain evidence="4">G536</strain>
    </source>
</reference>
<keyword evidence="2" id="KW-1133">Transmembrane helix</keyword>
<feature type="transmembrane region" description="Helical" evidence="2">
    <location>
        <begin position="86"/>
        <end position="109"/>
    </location>
</feature>
<dbReference type="Proteomes" id="UP000319160">
    <property type="component" value="Unassembled WGS sequence"/>
</dbReference>
<protein>
    <submittedName>
        <fullName evidence="3">Uncharacterized protein</fullName>
    </submittedName>
</protein>
<feature type="transmembrane region" description="Helical" evidence="2">
    <location>
        <begin position="755"/>
        <end position="776"/>
    </location>
</feature>
<evidence type="ECO:0000313" key="4">
    <source>
        <dbReference type="Proteomes" id="UP000319160"/>
    </source>
</evidence>
<comment type="caution">
    <text evidence="3">The sequence shown here is derived from an EMBL/GenBank/DDBJ whole genome shotgun (WGS) entry which is preliminary data.</text>
</comment>
<dbReference type="OrthoDB" id="5428040at2759"/>
<organism evidence="3 4">
    <name type="scientific">Xylaria flabelliformis</name>
    <dbReference type="NCBI Taxonomy" id="2512241"/>
    <lineage>
        <taxon>Eukaryota</taxon>
        <taxon>Fungi</taxon>
        <taxon>Dikarya</taxon>
        <taxon>Ascomycota</taxon>
        <taxon>Pezizomycotina</taxon>
        <taxon>Sordariomycetes</taxon>
        <taxon>Xylariomycetidae</taxon>
        <taxon>Xylariales</taxon>
        <taxon>Xylariaceae</taxon>
        <taxon>Xylaria</taxon>
    </lineage>
</organism>
<dbReference type="AlphaFoldDB" id="A0A553HUE2"/>